<feature type="region of interest" description="Disordered" evidence="1">
    <location>
        <begin position="58"/>
        <end position="85"/>
    </location>
</feature>
<dbReference type="EMBL" id="JAJHUN010000001">
    <property type="protein sequence ID" value="KAJ4163502.1"/>
    <property type="molecule type" value="Genomic_DNA"/>
</dbReference>
<sequence length="85" mass="9439">MPAPDATVGPLLATSRPICVLFTDVNTYDLNNTHLHSSDLKSTKVAYVRSYRAPETKPHSNYLHGYPAIPSPSRGTYSRLISRHD</sequence>
<dbReference type="RefSeq" id="XP_056058417.1">
    <property type="nucleotide sequence ID" value="XM_056202907.1"/>
</dbReference>
<dbReference type="KEGG" id="amus:LMH87_005225"/>
<comment type="caution">
    <text evidence="2">The sequence shown here is derived from an EMBL/GenBank/DDBJ whole genome shotgun (WGS) entry which is preliminary data.</text>
</comment>
<dbReference type="Proteomes" id="UP001144673">
    <property type="component" value="Chromosome 1"/>
</dbReference>
<proteinExistence type="predicted"/>
<reference evidence="2" key="1">
    <citation type="journal article" date="2023" name="Access Microbiol">
        <title>De-novo genome assembly for Akanthomyces muscarius, a biocontrol agent of insect agricultural pests.</title>
        <authorList>
            <person name="Erdos Z."/>
            <person name="Studholme D.J."/>
            <person name="Raymond B."/>
            <person name="Sharma M."/>
        </authorList>
    </citation>
    <scope>NUCLEOTIDE SEQUENCE</scope>
    <source>
        <strain evidence="2">Ve6</strain>
    </source>
</reference>
<evidence type="ECO:0000256" key="1">
    <source>
        <dbReference type="SAM" id="MobiDB-lite"/>
    </source>
</evidence>
<name>A0A9W8QNQ8_AKAMU</name>
<dbReference type="GeneID" id="80892384"/>
<evidence type="ECO:0000313" key="3">
    <source>
        <dbReference type="Proteomes" id="UP001144673"/>
    </source>
</evidence>
<organism evidence="2 3">
    <name type="scientific">Akanthomyces muscarius</name>
    <name type="common">Entomopathogenic fungus</name>
    <name type="synonym">Lecanicillium muscarium</name>
    <dbReference type="NCBI Taxonomy" id="2231603"/>
    <lineage>
        <taxon>Eukaryota</taxon>
        <taxon>Fungi</taxon>
        <taxon>Dikarya</taxon>
        <taxon>Ascomycota</taxon>
        <taxon>Pezizomycotina</taxon>
        <taxon>Sordariomycetes</taxon>
        <taxon>Hypocreomycetidae</taxon>
        <taxon>Hypocreales</taxon>
        <taxon>Cordycipitaceae</taxon>
        <taxon>Akanthomyces</taxon>
    </lineage>
</organism>
<accession>A0A9W8QNQ8</accession>
<gene>
    <name evidence="2" type="ORF">LMH87_005225</name>
</gene>
<keyword evidence="3" id="KW-1185">Reference proteome</keyword>
<protein>
    <submittedName>
        <fullName evidence="2">Uncharacterized protein</fullName>
    </submittedName>
</protein>
<dbReference type="AlphaFoldDB" id="A0A9W8QNQ8"/>
<evidence type="ECO:0000313" key="2">
    <source>
        <dbReference type="EMBL" id="KAJ4163502.1"/>
    </source>
</evidence>